<accession>A0A3P3RH18</accession>
<sequence length="81" mass="9569">MKHLIIDGDPGIRKDAVIEYDEEEVVCFSVKRQGDWHGPERVQLWCTVGTEDERETYERREYIPMYLETDHTDSETVVVHS</sequence>
<protein>
    <submittedName>
        <fullName evidence="1">Uncharacterized protein</fullName>
    </submittedName>
</protein>
<dbReference type="OrthoDB" id="333484at2157"/>
<dbReference type="EMBL" id="RRCH01000006">
    <property type="protein sequence ID" value="RRJ32836.1"/>
    <property type="molecule type" value="Genomic_DNA"/>
</dbReference>
<dbReference type="InterPro" id="IPR054623">
    <property type="entry name" value="HAH_0734-like"/>
</dbReference>
<dbReference type="RefSeq" id="WP_124953864.1">
    <property type="nucleotide sequence ID" value="NZ_RRCH01000006.1"/>
</dbReference>
<dbReference type="Proteomes" id="UP000282322">
    <property type="component" value="Unassembled WGS sequence"/>
</dbReference>
<evidence type="ECO:0000313" key="2">
    <source>
        <dbReference type="Proteomes" id="UP000282322"/>
    </source>
</evidence>
<comment type="caution">
    <text evidence="1">The sequence shown here is derived from an EMBL/GenBank/DDBJ whole genome shotgun (WGS) entry which is preliminary data.</text>
</comment>
<dbReference type="Pfam" id="PF23384">
    <property type="entry name" value="DUF7098"/>
    <property type="match status" value="1"/>
</dbReference>
<keyword evidence="2" id="KW-1185">Reference proteome</keyword>
<dbReference type="AlphaFoldDB" id="A0A3P3RH18"/>
<reference evidence="1 2" key="1">
    <citation type="submission" date="2018-11" db="EMBL/GenBank/DDBJ databases">
        <title>Taxonoimc description of Halomarina strain SPP-AMP-1.</title>
        <authorList>
            <person name="Pal Y."/>
            <person name="Srinivasana K."/>
            <person name="Verma A."/>
            <person name="Kumar P."/>
        </authorList>
    </citation>
    <scope>NUCLEOTIDE SEQUENCE [LARGE SCALE GENOMIC DNA]</scope>
    <source>
        <strain evidence="1 2">SPP-AMP-1</strain>
    </source>
</reference>
<evidence type="ECO:0000313" key="1">
    <source>
        <dbReference type="EMBL" id="RRJ32836.1"/>
    </source>
</evidence>
<dbReference type="NCBIfam" id="NF045545">
    <property type="entry name" value="HAH_0734_fam"/>
    <property type="match status" value="1"/>
</dbReference>
<gene>
    <name evidence="1" type="ORF">EIK79_04045</name>
</gene>
<proteinExistence type="predicted"/>
<name>A0A3P3RH18_9EURY</name>
<organism evidence="1 2">
    <name type="scientific">Halocatena pleomorpha</name>
    <dbReference type="NCBI Taxonomy" id="1785090"/>
    <lineage>
        <taxon>Archaea</taxon>
        <taxon>Methanobacteriati</taxon>
        <taxon>Methanobacteriota</taxon>
        <taxon>Stenosarchaea group</taxon>
        <taxon>Halobacteria</taxon>
        <taxon>Halobacteriales</taxon>
        <taxon>Natronomonadaceae</taxon>
        <taxon>Halocatena</taxon>
    </lineage>
</organism>